<name>A0AA97KTH5_EUBMA</name>
<keyword evidence="3" id="KW-0863">Zinc-finger</keyword>
<dbReference type="PANTHER" id="PTHR23068">
    <property type="entry name" value="DNA CYTOSINE-5- -METHYLTRANSFERASE 3-RELATED"/>
    <property type="match status" value="1"/>
</dbReference>
<dbReference type="Gene3D" id="3.40.50.150">
    <property type="entry name" value="Vaccinia Virus protein VP39"/>
    <property type="match status" value="1"/>
</dbReference>
<evidence type="ECO:0000259" key="6">
    <source>
        <dbReference type="PROSITE" id="PS51533"/>
    </source>
</evidence>
<feature type="domain" description="PHD-type" evidence="6">
    <location>
        <begin position="80"/>
        <end position="216"/>
    </location>
</feature>
<dbReference type="PROSITE" id="PS51533">
    <property type="entry name" value="ADD"/>
    <property type="match status" value="1"/>
</dbReference>
<evidence type="ECO:0000256" key="4">
    <source>
        <dbReference type="ARBA" id="ARBA00022833"/>
    </source>
</evidence>
<organism evidence="7 8">
    <name type="scientific">Eublepharis macularius</name>
    <name type="common">Leopard gecko</name>
    <name type="synonym">Cyrtodactylus macularius</name>
    <dbReference type="NCBI Taxonomy" id="481883"/>
    <lineage>
        <taxon>Eukaryota</taxon>
        <taxon>Metazoa</taxon>
        <taxon>Chordata</taxon>
        <taxon>Craniata</taxon>
        <taxon>Vertebrata</taxon>
        <taxon>Euteleostomi</taxon>
        <taxon>Lepidosauria</taxon>
        <taxon>Squamata</taxon>
        <taxon>Bifurcata</taxon>
        <taxon>Gekkota</taxon>
        <taxon>Eublepharidae</taxon>
        <taxon>Eublepharinae</taxon>
        <taxon>Eublepharis</taxon>
    </lineage>
</organism>
<evidence type="ECO:0000256" key="1">
    <source>
        <dbReference type="ARBA" id="ARBA00004123"/>
    </source>
</evidence>
<keyword evidence="2" id="KW-0479">Metal-binding</keyword>
<keyword evidence="4" id="KW-0862">Zinc</keyword>
<dbReference type="RefSeq" id="XP_054830374.1">
    <property type="nucleotide sequence ID" value="XM_054974399.1"/>
</dbReference>
<dbReference type="KEGG" id="emc:129326236"/>
<dbReference type="InterPro" id="IPR049554">
    <property type="entry name" value="DNMT3_ADD_PHD"/>
</dbReference>
<evidence type="ECO:0000256" key="2">
    <source>
        <dbReference type="ARBA" id="ARBA00022723"/>
    </source>
</evidence>
<evidence type="ECO:0000313" key="8">
    <source>
        <dbReference type="RefSeq" id="XP_054830374.1"/>
    </source>
</evidence>
<dbReference type="InterPro" id="IPR029063">
    <property type="entry name" value="SAM-dependent_MTases_sf"/>
</dbReference>
<proteinExistence type="predicted"/>
<evidence type="ECO:0000313" key="7">
    <source>
        <dbReference type="Proteomes" id="UP001190640"/>
    </source>
</evidence>
<gene>
    <name evidence="8" type="primary">DNMT3L</name>
</gene>
<evidence type="ECO:0000256" key="3">
    <source>
        <dbReference type="ARBA" id="ARBA00022771"/>
    </source>
</evidence>
<dbReference type="InterPro" id="IPR050390">
    <property type="entry name" value="C5-Methyltransferase"/>
</dbReference>
<dbReference type="GO" id="GO:0005634">
    <property type="term" value="C:nucleus"/>
    <property type="evidence" value="ECO:0007669"/>
    <property type="project" value="UniProtKB-SubCell"/>
</dbReference>
<keyword evidence="5" id="KW-0539">Nucleus</keyword>
<dbReference type="InterPro" id="IPR025766">
    <property type="entry name" value="ADD"/>
</dbReference>
<dbReference type="AlphaFoldDB" id="A0AA97KTH5"/>
<dbReference type="Proteomes" id="UP001190640">
    <property type="component" value="Chromosome 3"/>
</dbReference>
<dbReference type="Pfam" id="PF17980">
    <property type="entry name" value="ADD_DNMT3"/>
    <property type="match status" value="1"/>
</dbReference>
<dbReference type="Pfam" id="PF21255">
    <property type="entry name" value="DNMT3_ADD_GATA1-like"/>
    <property type="match status" value="1"/>
</dbReference>
<dbReference type="GO" id="GO:0008270">
    <property type="term" value="F:zinc ion binding"/>
    <property type="evidence" value="ECO:0007669"/>
    <property type="project" value="UniProtKB-KW"/>
</dbReference>
<evidence type="ECO:0000256" key="5">
    <source>
        <dbReference type="ARBA" id="ARBA00023242"/>
    </source>
</evidence>
<dbReference type="GO" id="GO:0005737">
    <property type="term" value="C:cytoplasm"/>
    <property type="evidence" value="ECO:0007669"/>
    <property type="project" value="TreeGrafter"/>
</dbReference>
<dbReference type="GO" id="GO:0008047">
    <property type="term" value="F:enzyme activator activity"/>
    <property type="evidence" value="ECO:0007669"/>
    <property type="project" value="TreeGrafter"/>
</dbReference>
<reference evidence="8" key="1">
    <citation type="submission" date="2025-08" db="UniProtKB">
        <authorList>
            <consortium name="RefSeq"/>
        </authorList>
    </citation>
    <scope>IDENTIFICATION</scope>
    <source>
        <tissue evidence="8">Blood</tissue>
    </source>
</reference>
<protein>
    <submittedName>
        <fullName evidence="8">DNA (Cytosine-5)-methyltransferase 3-like</fullName>
    </submittedName>
</protein>
<dbReference type="GeneID" id="129326236"/>
<dbReference type="InterPro" id="IPR040552">
    <property type="entry name" value="DNMT3_ADD_GATA1-like"/>
</dbReference>
<sequence length="415" mass="47401">MAGEGEAVIVLDSDSSLEEISSASDAVLSGKIRSCSDVISVSTMEQIAPATLLRPNRGSSVKEITLASSQGPNRENLAYEVIHKKRRIEEICICCGSLEIHTQHPLFHGGICAPCTERFLERFFLCDDDGFQADCAICCWGESLVMCDNPACIRCMCTKCLDTLVRRGMAKQVKEINPWICFLCLPLGAHGPASGVLKKKKTWRTGLKHFYDQESNLSIYRPLSPRERTPIKVISLFENISQELQSLGFLGKNMKLKYIHDVTDVVRTHIEEWGPFDFVFGSTPALANSYEHPSAWYMYQYDRILRYSRPIERSRPFFWMFLDNLVLEEETRDAACRFWKTEAVVRMKLQNGTIQNVVHIWSNIPSVNSKYSASSSYMDLFQLAKNICRTRIFSERPATLIKEFFVPLKDYFRTF</sequence>
<keyword evidence="7" id="KW-1185">Reference proteome</keyword>
<dbReference type="CTD" id="29947"/>
<accession>A0AA97KTH5</accession>
<comment type="subcellular location">
    <subcellularLocation>
        <location evidence="1">Nucleus</location>
    </subcellularLocation>
</comment>
<dbReference type="PANTHER" id="PTHR23068:SF13">
    <property type="entry name" value="DNA (CYTOSINE-5)-METHYLTRANSFERASE 3-LIKE"/>
    <property type="match status" value="1"/>
</dbReference>
<dbReference type="GO" id="GO:0045892">
    <property type="term" value="P:negative regulation of DNA-templated transcription"/>
    <property type="evidence" value="ECO:0007669"/>
    <property type="project" value="TreeGrafter"/>
</dbReference>